<keyword evidence="3 5" id="KW-1133">Transmembrane helix</keyword>
<feature type="transmembrane region" description="Helical" evidence="5">
    <location>
        <begin position="12"/>
        <end position="36"/>
    </location>
</feature>
<dbReference type="PANTHER" id="PTHR19282">
    <property type="entry name" value="TETRASPANIN"/>
    <property type="match status" value="1"/>
</dbReference>
<evidence type="ECO:0000256" key="2">
    <source>
        <dbReference type="ARBA" id="ARBA00022692"/>
    </source>
</evidence>
<dbReference type="InterPro" id="IPR018499">
    <property type="entry name" value="Tetraspanin/Peripherin"/>
</dbReference>
<proteinExistence type="predicted"/>
<dbReference type="GO" id="GO:0016020">
    <property type="term" value="C:membrane"/>
    <property type="evidence" value="ECO:0007669"/>
    <property type="project" value="UniProtKB-SubCell"/>
</dbReference>
<keyword evidence="2 5" id="KW-0812">Transmembrane</keyword>
<dbReference type="Pfam" id="PF00335">
    <property type="entry name" value="Tetraspanin"/>
    <property type="match status" value="1"/>
</dbReference>
<dbReference type="AlphaFoldDB" id="A0A8H7VZV2"/>
<comment type="subcellular location">
    <subcellularLocation>
        <location evidence="1">Membrane</location>
        <topology evidence="1">Multi-pass membrane protein</topology>
    </subcellularLocation>
</comment>
<evidence type="ECO:0008006" key="8">
    <source>
        <dbReference type="Google" id="ProtNLM"/>
    </source>
</evidence>
<name>A0A8H7VZV2_9FUNG</name>
<gene>
    <name evidence="6" type="ORF">INT48_001586</name>
</gene>
<dbReference type="PROSITE" id="PS51257">
    <property type="entry name" value="PROKAR_LIPOPROTEIN"/>
    <property type="match status" value="1"/>
</dbReference>
<feature type="transmembrane region" description="Helical" evidence="5">
    <location>
        <begin position="48"/>
        <end position="68"/>
    </location>
</feature>
<keyword evidence="7" id="KW-1185">Reference proteome</keyword>
<sequence length="242" mass="27367">MACCQKQSQIYLILSNLLFFICGCGLLAFGMMATQVKFNNAILIPVNILKMITILGLILIFTSLIGILGGFYREKKAIHILYTTLVLVAFVYQVSIAVIVYDQAAHTSTWLSDTWNDSSRDYKLFAQKKFHCCGFSHTLDHPVATATCMPDHVINSAQPCYDLLSRYIRNDLSHIYIALFTGLAIELLALCNVITHMCSMDNTRRKWEVGPEEQHKFVHQNNYNISADTLVSPSIQSKSRQF</sequence>
<evidence type="ECO:0000313" key="7">
    <source>
        <dbReference type="Proteomes" id="UP000613177"/>
    </source>
</evidence>
<feature type="transmembrane region" description="Helical" evidence="5">
    <location>
        <begin position="80"/>
        <end position="101"/>
    </location>
</feature>
<evidence type="ECO:0000256" key="3">
    <source>
        <dbReference type="ARBA" id="ARBA00022989"/>
    </source>
</evidence>
<dbReference type="EMBL" id="JAEPRE010000084">
    <property type="protein sequence ID" value="KAG2233274.1"/>
    <property type="molecule type" value="Genomic_DNA"/>
</dbReference>
<evidence type="ECO:0000313" key="6">
    <source>
        <dbReference type="EMBL" id="KAG2233274.1"/>
    </source>
</evidence>
<protein>
    <recommendedName>
        <fullName evidence="8">Tetraspanin</fullName>
    </recommendedName>
</protein>
<dbReference type="PRINTS" id="PR00259">
    <property type="entry name" value="TMFOUR"/>
</dbReference>
<evidence type="ECO:0000256" key="4">
    <source>
        <dbReference type="ARBA" id="ARBA00023136"/>
    </source>
</evidence>
<keyword evidence="4 5" id="KW-0472">Membrane</keyword>
<organism evidence="6 7">
    <name type="scientific">Thamnidium elegans</name>
    <dbReference type="NCBI Taxonomy" id="101142"/>
    <lineage>
        <taxon>Eukaryota</taxon>
        <taxon>Fungi</taxon>
        <taxon>Fungi incertae sedis</taxon>
        <taxon>Mucoromycota</taxon>
        <taxon>Mucoromycotina</taxon>
        <taxon>Mucoromycetes</taxon>
        <taxon>Mucorales</taxon>
        <taxon>Mucorineae</taxon>
        <taxon>Mucoraceae</taxon>
        <taxon>Thamnidium</taxon>
    </lineage>
</organism>
<reference evidence="6" key="1">
    <citation type="submission" date="2021-01" db="EMBL/GenBank/DDBJ databases">
        <title>Metabolic potential, ecology and presence of endohyphal bacteria is reflected in genomic diversity of Mucoromycotina.</title>
        <authorList>
            <person name="Muszewska A."/>
            <person name="Okrasinska A."/>
            <person name="Steczkiewicz K."/>
            <person name="Drgas O."/>
            <person name="Orlowska M."/>
            <person name="Perlinska-Lenart U."/>
            <person name="Aleksandrzak-Piekarczyk T."/>
            <person name="Szatraj K."/>
            <person name="Zielenkiewicz U."/>
            <person name="Pilsyk S."/>
            <person name="Malc E."/>
            <person name="Mieczkowski P."/>
            <person name="Kruszewska J.S."/>
            <person name="Biernat P."/>
            <person name="Pawlowska J."/>
        </authorList>
    </citation>
    <scope>NUCLEOTIDE SEQUENCE</scope>
    <source>
        <strain evidence="6">WA0000018081</strain>
    </source>
</reference>
<accession>A0A8H7VZV2</accession>
<dbReference type="Proteomes" id="UP000613177">
    <property type="component" value="Unassembled WGS sequence"/>
</dbReference>
<evidence type="ECO:0000256" key="1">
    <source>
        <dbReference type="ARBA" id="ARBA00004141"/>
    </source>
</evidence>
<evidence type="ECO:0000256" key="5">
    <source>
        <dbReference type="SAM" id="Phobius"/>
    </source>
</evidence>
<feature type="transmembrane region" description="Helical" evidence="5">
    <location>
        <begin position="175"/>
        <end position="195"/>
    </location>
</feature>
<comment type="caution">
    <text evidence="6">The sequence shown here is derived from an EMBL/GenBank/DDBJ whole genome shotgun (WGS) entry which is preliminary data.</text>
</comment>
<dbReference type="InterPro" id="IPR008952">
    <property type="entry name" value="Tetraspanin_EC2_sf"/>
</dbReference>
<dbReference type="SUPFAM" id="SSF48652">
    <property type="entry name" value="Tetraspanin"/>
    <property type="match status" value="1"/>
</dbReference>